<comment type="caution">
    <text evidence="1">The sequence shown here is derived from an EMBL/GenBank/DDBJ whole genome shotgun (WGS) entry which is preliminary data.</text>
</comment>
<sequence length="47" mass="5479">MQITEPDNTPAESVSLRRAARRLACLGMVRLEWRVIDGRRRLTAWRA</sequence>
<proteinExistence type="predicted"/>
<dbReference type="EMBL" id="JAGEMK010000003">
    <property type="protein sequence ID" value="MBO1751722.1"/>
    <property type="molecule type" value="Genomic_DNA"/>
</dbReference>
<name>A0A939LNK2_9CELL</name>
<organism evidence="1 2">
    <name type="scientific">Actinotalea soli</name>
    <dbReference type="NCBI Taxonomy" id="2819234"/>
    <lineage>
        <taxon>Bacteria</taxon>
        <taxon>Bacillati</taxon>
        <taxon>Actinomycetota</taxon>
        <taxon>Actinomycetes</taxon>
        <taxon>Micrococcales</taxon>
        <taxon>Cellulomonadaceae</taxon>
        <taxon>Actinotalea</taxon>
    </lineage>
</organism>
<accession>A0A939LNK2</accession>
<gene>
    <name evidence="1" type="ORF">J4G33_07900</name>
</gene>
<dbReference type="Proteomes" id="UP000664209">
    <property type="component" value="Unassembled WGS sequence"/>
</dbReference>
<reference evidence="1" key="1">
    <citation type="submission" date="2021-03" db="EMBL/GenBank/DDBJ databases">
        <title>Actinotalea soli sp. nov., isolated from soil.</title>
        <authorList>
            <person name="Ping W."/>
            <person name="Zhang J."/>
        </authorList>
    </citation>
    <scope>NUCLEOTIDE SEQUENCE</scope>
    <source>
        <strain evidence="1">BY-33</strain>
    </source>
</reference>
<protein>
    <submittedName>
        <fullName evidence="1">Uncharacterized protein</fullName>
    </submittedName>
</protein>
<evidence type="ECO:0000313" key="2">
    <source>
        <dbReference type="Proteomes" id="UP000664209"/>
    </source>
</evidence>
<dbReference type="AlphaFoldDB" id="A0A939LNK2"/>
<dbReference type="RefSeq" id="WP_208055394.1">
    <property type="nucleotide sequence ID" value="NZ_JAGEMK010000003.1"/>
</dbReference>
<keyword evidence="2" id="KW-1185">Reference proteome</keyword>
<evidence type="ECO:0000313" key="1">
    <source>
        <dbReference type="EMBL" id="MBO1751722.1"/>
    </source>
</evidence>